<proteinExistence type="predicted"/>
<keyword evidence="3 5" id="KW-1133">Transmembrane helix</keyword>
<sequence>MSTCLGAAIVFLFPEDSETGLRDVGPGIMGFSLALAGSVMIMVSAISIGPECLNGVPLLSVLFLQRAASFGLGWLMYSALSAAFPEPEEVLVDASTILPFMSENGGVLRRASSWTVGSDLESSEQQRAWRVASLLFLSLLFHNFPEGLAVAASAMESDRLGLAVTTGIMIHNIPEGIAIAVPSLAARPDKPWLAFALASASGLAEPMGALVTLSVLKGAEHSSSVFNMENALALVAGTMVAVAVNELLPEGTRQSSQSDSPWTFHLGLVSGFIIMVITEMWLQ</sequence>
<reference evidence="6" key="1">
    <citation type="submission" date="2021-01" db="EMBL/GenBank/DDBJ databases">
        <authorList>
            <person name="Corre E."/>
            <person name="Pelletier E."/>
            <person name="Niang G."/>
            <person name="Scheremetjew M."/>
            <person name="Finn R."/>
            <person name="Kale V."/>
            <person name="Holt S."/>
            <person name="Cochrane G."/>
            <person name="Meng A."/>
            <person name="Brown T."/>
            <person name="Cohen L."/>
        </authorList>
    </citation>
    <scope>NUCLEOTIDE SEQUENCE</scope>
    <source>
        <strain evidence="6">Isolate 1302-5</strain>
    </source>
</reference>
<feature type="transmembrane region" description="Helical" evidence="5">
    <location>
        <begin position="192"/>
        <end position="213"/>
    </location>
</feature>
<name>A0A7S4HNY5_9STRA</name>
<accession>A0A7S4HNY5</accession>
<gene>
    <name evidence="6" type="ORF">OAUR00152_LOCUS2264</name>
</gene>
<evidence type="ECO:0000313" key="6">
    <source>
        <dbReference type="EMBL" id="CAE2204950.1"/>
    </source>
</evidence>
<evidence type="ECO:0000256" key="1">
    <source>
        <dbReference type="ARBA" id="ARBA00004141"/>
    </source>
</evidence>
<dbReference type="GO" id="GO:0016020">
    <property type="term" value="C:membrane"/>
    <property type="evidence" value="ECO:0007669"/>
    <property type="project" value="UniProtKB-SubCell"/>
</dbReference>
<feature type="transmembrane region" description="Helical" evidence="5">
    <location>
        <begin position="27"/>
        <end position="46"/>
    </location>
</feature>
<comment type="subcellular location">
    <subcellularLocation>
        <location evidence="1">Membrane</location>
        <topology evidence="1">Multi-pass membrane protein</topology>
    </subcellularLocation>
</comment>
<evidence type="ECO:0000256" key="2">
    <source>
        <dbReference type="ARBA" id="ARBA00022692"/>
    </source>
</evidence>
<feature type="transmembrane region" description="Helical" evidence="5">
    <location>
        <begin position="264"/>
        <end position="282"/>
    </location>
</feature>
<evidence type="ECO:0000256" key="4">
    <source>
        <dbReference type="ARBA" id="ARBA00023136"/>
    </source>
</evidence>
<dbReference type="EMBL" id="HBKQ01003310">
    <property type="protein sequence ID" value="CAE2204950.1"/>
    <property type="molecule type" value="Transcribed_RNA"/>
</dbReference>
<feature type="transmembrane region" description="Helical" evidence="5">
    <location>
        <begin position="225"/>
        <end position="244"/>
    </location>
</feature>
<evidence type="ECO:0000256" key="5">
    <source>
        <dbReference type="SAM" id="Phobius"/>
    </source>
</evidence>
<evidence type="ECO:0000256" key="3">
    <source>
        <dbReference type="ARBA" id="ARBA00022989"/>
    </source>
</evidence>
<dbReference type="PANTHER" id="PTHR11040:SF205">
    <property type="entry name" value="ZINC TRANSPORTER ZUPT"/>
    <property type="match status" value="1"/>
</dbReference>
<dbReference type="InterPro" id="IPR003689">
    <property type="entry name" value="ZIP"/>
</dbReference>
<dbReference type="GO" id="GO:0005385">
    <property type="term" value="F:zinc ion transmembrane transporter activity"/>
    <property type="evidence" value="ECO:0007669"/>
    <property type="project" value="TreeGrafter"/>
</dbReference>
<dbReference type="Pfam" id="PF02535">
    <property type="entry name" value="Zip"/>
    <property type="match status" value="1"/>
</dbReference>
<feature type="transmembrane region" description="Helical" evidence="5">
    <location>
        <begin position="58"/>
        <end position="77"/>
    </location>
</feature>
<keyword evidence="4 5" id="KW-0472">Membrane</keyword>
<keyword evidence="2 5" id="KW-0812">Transmembrane</keyword>
<protein>
    <submittedName>
        <fullName evidence="6">Uncharacterized protein</fullName>
    </submittedName>
</protein>
<dbReference type="AlphaFoldDB" id="A0A7S4HNY5"/>
<organism evidence="6">
    <name type="scientific">Odontella aurita</name>
    <dbReference type="NCBI Taxonomy" id="265563"/>
    <lineage>
        <taxon>Eukaryota</taxon>
        <taxon>Sar</taxon>
        <taxon>Stramenopiles</taxon>
        <taxon>Ochrophyta</taxon>
        <taxon>Bacillariophyta</taxon>
        <taxon>Mediophyceae</taxon>
        <taxon>Biddulphiophycidae</taxon>
        <taxon>Eupodiscales</taxon>
        <taxon>Odontellaceae</taxon>
        <taxon>Odontella</taxon>
    </lineage>
</organism>
<dbReference type="PANTHER" id="PTHR11040">
    <property type="entry name" value="ZINC/IRON TRANSPORTER"/>
    <property type="match status" value="1"/>
</dbReference>